<protein>
    <submittedName>
        <fullName evidence="1">Uncharacterized protein</fullName>
    </submittedName>
</protein>
<gene>
    <name evidence="1" type="ORF">PoB_004981300</name>
</gene>
<sequence length="88" mass="10011">MLHRKFPNNLDPLLLAFARVIYSTVAIARQRQFQTHLGVPRISTSPVFSSDDFEKLNQAQKLLTVSCIAPLCSHIRLRRCRQLSAAHP</sequence>
<comment type="caution">
    <text evidence="1">The sequence shown here is derived from an EMBL/GenBank/DDBJ whole genome shotgun (WGS) entry which is preliminary data.</text>
</comment>
<evidence type="ECO:0000313" key="2">
    <source>
        <dbReference type="Proteomes" id="UP000735302"/>
    </source>
</evidence>
<accession>A0AAV4BWY9</accession>
<name>A0AAV4BWY9_9GAST</name>
<keyword evidence="2" id="KW-1185">Reference proteome</keyword>
<proteinExistence type="predicted"/>
<reference evidence="1 2" key="1">
    <citation type="journal article" date="2021" name="Elife">
        <title>Chloroplast acquisition without the gene transfer in kleptoplastic sea slugs, Plakobranchus ocellatus.</title>
        <authorList>
            <person name="Maeda T."/>
            <person name="Takahashi S."/>
            <person name="Yoshida T."/>
            <person name="Shimamura S."/>
            <person name="Takaki Y."/>
            <person name="Nagai Y."/>
            <person name="Toyoda A."/>
            <person name="Suzuki Y."/>
            <person name="Arimoto A."/>
            <person name="Ishii H."/>
            <person name="Satoh N."/>
            <person name="Nishiyama T."/>
            <person name="Hasebe M."/>
            <person name="Maruyama T."/>
            <person name="Minagawa J."/>
            <person name="Obokata J."/>
            <person name="Shigenobu S."/>
        </authorList>
    </citation>
    <scope>NUCLEOTIDE SEQUENCE [LARGE SCALE GENOMIC DNA]</scope>
</reference>
<dbReference type="AlphaFoldDB" id="A0AAV4BWY9"/>
<organism evidence="1 2">
    <name type="scientific">Plakobranchus ocellatus</name>
    <dbReference type="NCBI Taxonomy" id="259542"/>
    <lineage>
        <taxon>Eukaryota</taxon>
        <taxon>Metazoa</taxon>
        <taxon>Spiralia</taxon>
        <taxon>Lophotrochozoa</taxon>
        <taxon>Mollusca</taxon>
        <taxon>Gastropoda</taxon>
        <taxon>Heterobranchia</taxon>
        <taxon>Euthyneura</taxon>
        <taxon>Panpulmonata</taxon>
        <taxon>Sacoglossa</taxon>
        <taxon>Placobranchoidea</taxon>
        <taxon>Plakobranchidae</taxon>
        <taxon>Plakobranchus</taxon>
    </lineage>
</organism>
<dbReference type="Proteomes" id="UP000735302">
    <property type="component" value="Unassembled WGS sequence"/>
</dbReference>
<evidence type="ECO:0000313" key="1">
    <source>
        <dbReference type="EMBL" id="GFO23308.1"/>
    </source>
</evidence>
<dbReference type="EMBL" id="BLXT01005511">
    <property type="protein sequence ID" value="GFO23308.1"/>
    <property type="molecule type" value="Genomic_DNA"/>
</dbReference>